<evidence type="ECO:0000313" key="3">
    <source>
        <dbReference type="Proteomes" id="UP000283458"/>
    </source>
</evidence>
<dbReference type="EMBL" id="QYUL01000005">
    <property type="protein sequence ID" value="RJF77310.1"/>
    <property type="molecule type" value="Genomic_DNA"/>
</dbReference>
<reference evidence="2 3" key="1">
    <citation type="submission" date="2018-09" db="EMBL/GenBank/DDBJ databases">
        <authorList>
            <person name="Zhu H."/>
        </authorList>
    </citation>
    <scope>NUCLEOTIDE SEQUENCE [LARGE SCALE GENOMIC DNA]</scope>
    <source>
        <strain evidence="2 3">K2W22B-5</strain>
    </source>
</reference>
<keyword evidence="1" id="KW-0812">Transmembrane</keyword>
<feature type="transmembrane region" description="Helical" evidence="1">
    <location>
        <begin position="5"/>
        <end position="22"/>
    </location>
</feature>
<accession>A0A418VMA1</accession>
<keyword evidence="3" id="KW-1185">Reference proteome</keyword>
<evidence type="ECO:0000313" key="2">
    <source>
        <dbReference type="EMBL" id="RJF77310.1"/>
    </source>
</evidence>
<dbReference type="RefSeq" id="WP_119833750.1">
    <property type="nucleotide sequence ID" value="NZ_QYUL01000005.1"/>
</dbReference>
<protein>
    <submittedName>
        <fullName evidence="2">Uncharacterized protein</fullName>
    </submittedName>
</protein>
<comment type="caution">
    <text evidence="2">The sequence shown here is derived from an EMBL/GenBank/DDBJ whole genome shotgun (WGS) entry which is preliminary data.</text>
</comment>
<proteinExistence type="predicted"/>
<sequence length="61" mass="6688">MSSRVIVSLGVWILATVLISTMMVGAALLFYVAMTAFFAVFIGVLALVTRRPKGRRDHGYL</sequence>
<feature type="transmembrane region" description="Helical" evidence="1">
    <location>
        <begin position="28"/>
        <end position="48"/>
    </location>
</feature>
<keyword evidence="1" id="KW-1133">Transmembrane helix</keyword>
<keyword evidence="1" id="KW-0472">Membrane</keyword>
<dbReference type="Proteomes" id="UP000283458">
    <property type="component" value="Unassembled WGS sequence"/>
</dbReference>
<organism evidence="2 3">
    <name type="scientific">Azospirillum cavernae</name>
    <dbReference type="NCBI Taxonomy" id="2320860"/>
    <lineage>
        <taxon>Bacteria</taxon>
        <taxon>Pseudomonadati</taxon>
        <taxon>Pseudomonadota</taxon>
        <taxon>Alphaproteobacteria</taxon>
        <taxon>Rhodospirillales</taxon>
        <taxon>Azospirillaceae</taxon>
        <taxon>Azospirillum</taxon>
    </lineage>
</organism>
<dbReference type="OrthoDB" id="7307698at2"/>
<gene>
    <name evidence="2" type="ORF">D3877_26230</name>
</gene>
<dbReference type="AlphaFoldDB" id="A0A418VMA1"/>
<name>A0A418VMA1_9PROT</name>
<evidence type="ECO:0000256" key="1">
    <source>
        <dbReference type="SAM" id="Phobius"/>
    </source>
</evidence>